<comment type="caution">
    <text evidence="1">The sequence shown here is derived from an EMBL/GenBank/DDBJ whole genome shotgun (WGS) entry which is preliminary data.</text>
</comment>
<evidence type="ECO:0000313" key="2">
    <source>
        <dbReference type="Proteomes" id="UP000233551"/>
    </source>
</evidence>
<protein>
    <submittedName>
        <fullName evidence="1">Uncharacterized protein</fullName>
    </submittedName>
</protein>
<dbReference type="AlphaFoldDB" id="A0A2I0L0W9"/>
<gene>
    <name evidence="1" type="ORF">CRG98_005374</name>
</gene>
<dbReference type="Proteomes" id="UP000233551">
    <property type="component" value="Unassembled WGS sequence"/>
</dbReference>
<organism evidence="1 2">
    <name type="scientific">Punica granatum</name>
    <name type="common">Pomegranate</name>
    <dbReference type="NCBI Taxonomy" id="22663"/>
    <lineage>
        <taxon>Eukaryota</taxon>
        <taxon>Viridiplantae</taxon>
        <taxon>Streptophyta</taxon>
        <taxon>Embryophyta</taxon>
        <taxon>Tracheophyta</taxon>
        <taxon>Spermatophyta</taxon>
        <taxon>Magnoliopsida</taxon>
        <taxon>eudicotyledons</taxon>
        <taxon>Gunneridae</taxon>
        <taxon>Pentapetalae</taxon>
        <taxon>rosids</taxon>
        <taxon>malvids</taxon>
        <taxon>Myrtales</taxon>
        <taxon>Lythraceae</taxon>
        <taxon>Punica</taxon>
    </lineage>
</organism>
<name>A0A2I0L0W9_PUNGR</name>
<evidence type="ECO:0000313" key="1">
    <source>
        <dbReference type="EMBL" id="PKI74253.1"/>
    </source>
</evidence>
<sequence>MHAFGSRSLGVFTFPWGRVTDTREKEESPLIILRPKSQGRISYLGLRPYKNIKGPNSSKSRMFYLASGYEERVEEVFQSQVTRLATWKGARVQRMRSGKEGRAAGAQGARARLCALLGAQRVL</sequence>
<reference evidence="1 2" key="1">
    <citation type="submission" date="2017-11" db="EMBL/GenBank/DDBJ databases">
        <title>De-novo sequencing of pomegranate (Punica granatum L.) genome.</title>
        <authorList>
            <person name="Akparov Z."/>
            <person name="Amiraslanov A."/>
            <person name="Hajiyeva S."/>
            <person name="Abbasov M."/>
            <person name="Kaur K."/>
            <person name="Hamwieh A."/>
            <person name="Solovyev V."/>
            <person name="Salamov A."/>
            <person name="Braich B."/>
            <person name="Kosarev P."/>
            <person name="Mahmoud A."/>
            <person name="Hajiyev E."/>
            <person name="Babayeva S."/>
            <person name="Izzatullayeva V."/>
            <person name="Mammadov A."/>
            <person name="Mammadov A."/>
            <person name="Sharifova S."/>
            <person name="Ojaghi J."/>
            <person name="Eynullazada K."/>
            <person name="Bayramov B."/>
            <person name="Abdulazimova A."/>
            <person name="Shahmuradov I."/>
        </authorList>
    </citation>
    <scope>NUCLEOTIDE SEQUENCE [LARGE SCALE GENOMIC DNA]</scope>
    <source>
        <strain evidence="2">cv. AG2017</strain>
        <tissue evidence="1">Leaf</tissue>
    </source>
</reference>
<keyword evidence="2" id="KW-1185">Reference proteome</keyword>
<proteinExistence type="predicted"/>
<dbReference type="EMBL" id="PGOL01000219">
    <property type="protein sequence ID" value="PKI74253.1"/>
    <property type="molecule type" value="Genomic_DNA"/>
</dbReference>
<accession>A0A2I0L0W9</accession>